<accession>A0ACD3A681</accession>
<keyword evidence="2" id="KW-1185">Reference proteome</keyword>
<evidence type="ECO:0000313" key="2">
    <source>
        <dbReference type="Proteomes" id="UP000308600"/>
    </source>
</evidence>
<protein>
    <submittedName>
        <fullName evidence="1">Uncharacterized protein</fullName>
    </submittedName>
</protein>
<name>A0ACD3A681_9AGAR</name>
<reference evidence="1 2" key="1">
    <citation type="journal article" date="2019" name="Nat. Ecol. Evol.">
        <title>Megaphylogeny resolves global patterns of mushroom evolution.</title>
        <authorList>
            <person name="Varga T."/>
            <person name="Krizsan K."/>
            <person name="Foldi C."/>
            <person name="Dima B."/>
            <person name="Sanchez-Garcia M."/>
            <person name="Sanchez-Ramirez S."/>
            <person name="Szollosi G.J."/>
            <person name="Szarkandi J.G."/>
            <person name="Papp V."/>
            <person name="Albert L."/>
            <person name="Andreopoulos W."/>
            <person name="Angelini C."/>
            <person name="Antonin V."/>
            <person name="Barry K.W."/>
            <person name="Bougher N.L."/>
            <person name="Buchanan P."/>
            <person name="Buyck B."/>
            <person name="Bense V."/>
            <person name="Catcheside P."/>
            <person name="Chovatia M."/>
            <person name="Cooper J."/>
            <person name="Damon W."/>
            <person name="Desjardin D."/>
            <person name="Finy P."/>
            <person name="Geml J."/>
            <person name="Haridas S."/>
            <person name="Hughes K."/>
            <person name="Justo A."/>
            <person name="Karasinski D."/>
            <person name="Kautmanova I."/>
            <person name="Kiss B."/>
            <person name="Kocsube S."/>
            <person name="Kotiranta H."/>
            <person name="LaButti K.M."/>
            <person name="Lechner B.E."/>
            <person name="Liimatainen K."/>
            <person name="Lipzen A."/>
            <person name="Lukacs Z."/>
            <person name="Mihaltcheva S."/>
            <person name="Morgado L.N."/>
            <person name="Niskanen T."/>
            <person name="Noordeloos M.E."/>
            <person name="Ohm R.A."/>
            <person name="Ortiz-Santana B."/>
            <person name="Ovrebo C."/>
            <person name="Racz N."/>
            <person name="Riley R."/>
            <person name="Savchenko A."/>
            <person name="Shiryaev A."/>
            <person name="Soop K."/>
            <person name="Spirin V."/>
            <person name="Szebenyi C."/>
            <person name="Tomsovsky M."/>
            <person name="Tulloss R.E."/>
            <person name="Uehling J."/>
            <person name="Grigoriev I.V."/>
            <person name="Vagvolgyi C."/>
            <person name="Papp T."/>
            <person name="Martin F.M."/>
            <person name="Miettinen O."/>
            <person name="Hibbett D.S."/>
            <person name="Nagy L.G."/>
        </authorList>
    </citation>
    <scope>NUCLEOTIDE SEQUENCE [LARGE SCALE GENOMIC DNA]</scope>
    <source>
        <strain evidence="1 2">NL-1719</strain>
    </source>
</reference>
<evidence type="ECO:0000313" key="1">
    <source>
        <dbReference type="EMBL" id="TFK61388.1"/>
    </source>
</evidence>
<dbReference type="EMBL" id="ML208664">
    <property type="protein sequence ID" value="TFK61388.1"/>
    <property type="molecule type" value="Genomic_DNA"/>
</dbReference>
<dbReference type="Proteomes" id="UP000308600">
    <property type="component" value="Unassembled WGS sequence"/>
</dbReference>
<sequence>MSTDLHDAQLLAIGKQCSHSSCLLVDFLPFKCQHCEESFCQEHFMVSAHRCPMYDETKYNRVAPDCPFCHTPVAFAPGQDPNIKMELHFTTKCSVLTGKSGRSSSTPVCAKTNCKKVLFSPIRCDKCKYQFCPSHRFPSDHNCSAPQTAIPARPAAKSNLLDKFDAKKLSKATDAGAAALGAIKKSISSGPTSASASTVSASASSSTKPSPAKSGNSTPNLFSKTDRRARAERDSRIKAMQARARKGLLSEEEKAILAAEEQEAKGDCVVM</sequence>
<organism evidence="1 2">
    <name type="scientific">Pluteus cervinus</name>
    <dbReference type="NCBI Taxonomy" id="181527"/>
    <lineage>
        <taxon>Eukaryota</taxon>
        <taxon>Fungi</taxon>
        <taxon>Dikarya</taxon>
        <taxon>Basidiomycota</taxon>
        <taxon>Agaricomycotina</taxon>
        <taxon>Agaricomycetes</taxon>
        <taxon>Agaricomycetidae</taxon>
        <taxon>Agaricales</taxon>
        <taxon>Pluteineae</taxon>
        <taxon>Pluteaceae</taxon>
        <taxon>Pluteus</taxon>
    </lineage>
</organism>
<gene>
    <name evidence="1" type="ORF">BDN72DRAFT_778250</name>
</gene>
<proteinExistence type="predicted"/>